<evidence type="ECO:0000256" key="4">
    <source>
        <dbReference type="ARBA" id="ARBA00022516"/>
    </source>
</evidence>
<dbReference type="SUPFAM" id="SSF46689">
    <property type="entry name" value="Homeodomain-like"/>
    <property type="match status" value="1"/>
</dbReference>
<keyword evidence="12" id="KW-0371">Homeobox</keyword>
<reference evidence="15" key="3">
    <citation type="submission" date="2025-09" db="UniProtKB">
        <authorList>
            <consortium name="Ensembl"/>
        </authorList>
    </citation>
    <scope>IDENTIFICATION</scope>
</reference>
<dbReference type="PANTHER" id="PTHR12560:SF7">
    <property type="entry name" value="CERAMIDE SYNTHASE 2"/>
    <property type="match status" value="1"/>
</dbReference>
<keyword evidence="4" id="KW-0444">Lipid biosynthesis</keyword>
<dbReference type="Gene3D" id="1.10.10.60">
    <property type="entry name" value="Homeodomain-like"/>
    <property type="match status" value="1"/>
</dbReference>
<keyword evidence="6 13" id="KW-0812">Transmembrane</keyword>
<feature type="DNA-binding region" description="Homeobox" evidence="12">
    <location>
        <begin position="85"/>
        <end position="127"/>
    </location>
</feature>
<dbReference type="InterPro" id="IPR006634">
    <property type="entry name" value="TLC-dom"/>
</dbReference>
<name>A0A4W6F970_LATCA</name>
<keyword evidence="12" id="KW-0238">DNA-binding</keyword>
<feature type="transmembrane region" description="Helical" evidence="13">
    <location>
        <begin position="156"/>
        <end position="174"/>
    </location>
</feature>
<evidence type="ECO:0000313" key="16">
    <source>
        <dbReference type="Proteomes" id="UP000314980"/>
    </source>
</evidence>
<dbReference type="InterPro" id="IPR009057">
    <property type="entry name" value="Homeodomain-like_sf"/>
</dbReference>
<evidence type="ECO:0000256" key="3">
    <source>
        <dbReference type="ARBA" id="ARBA00004991"/>
    </source>
</evidence>
<protein>
    <submittedName>
        <fullName evidence="15">Ceramide synthase 2a</fullName>
    </submittedName>
</protein>
<evidence type="ECO:0000256" key="13">
    <source>
        <dbReference type="SAM" id="Phobius"/>
    </source>
</evidence>
<dbReference type="PANTHER" id="PTHR12560">
    <property type="entry name" value="LONGEVITY ASSURANCE FACTOR 1 LAG1"/>
    <property type="match status" value="1"/>
</dbReference>
<evidence type="ECO:0000256" key="10">
    <source>
        <dbReference type="ARBA" id="ARBA00023136"/>
    </source>
</evidence>
<dbReference type="GO" id="GO:0003677">
    <property type="term" value="F:DNA binding"/>
    <property type="evidence" value="ECO:0007669"/>
    <property type="project" value="UniProtKB-UniRule"/>
</dbReference>
<evidence type="ECO:0000256" key="11">
    <source>
        <dbReference type="ARBA" id="ARBA00049036"/>
    </source>
</evidence>
<dbReference type="FunFam" id="1.10.10.60:FF:000020">
    <property type="entry name" value="Ceramide synthase 5"/>
    <property type="match status" value="1"/>
</dbReference>
<dbReference type="InterPro" id="IPR001356">
    <property type="entry name" value="HD"/>
</dbReference>
<evidence type="ECO:0000256" key="12">
    <source>
        <dbReference type="PROSITE-ProRule" id="PRU00108"/>
    </source>
</evidence>
<dbReference type="GeneTree" id="ENSGT01030000234515"/>
<dbReference type="SMART" id="SM00389">
    <property type="entry name" value="HOX"/>
    <property type="match status" value="1"/>
</dbReference>
<comment type="catalytic activity">
    <reaction evidence="11">
        <text>sphinganine + octadecanoyl-CoA = N-(octadecanoyl)-sphinganine + CoA + H(+)</text>
        <dbReference type="Rhea" id="RHEA:36547"/>
        <dbReference type="ChEBI" id="CHEBI:15378"/>
        <dbReference type="ChEBI" id="CHEBI:57287"/>
        <dbReference type="ChEBI" id="CHEBI:57394"/>
        <dbReference type="ChEBI" id="CHEBI:57817"/>
        <dbReference type="ChEBI" id="CHEBI:67033"/>
    </reaction>
    <physiologicalReaction direction="left-to-right" evidence="11">
        <dbReference type="Rhea" id="RHEA:36548"/>
    </physiologicalReaction>
</comment>
<dbReference type="GO" id="GO:0005789">
    <property type="term" value="C:endoplasmic reticulum membrane"/>
    <property type="evidence" value="ECO:0007669"/>
    <property type="project" value="UniProtKB-SubCell"/>
</dbReference>
<comment type="pathway">
    <text evidence="3">Sphingolipid metabolism.</text>
</comment>
<evidence type="ECO:0000256" key="1">
    <source>
        <dbReference type="ARBA" id="ARBA00004477"/>
    </source>
</evidence>
<dbReference type="Proteomes" id="UP000314980">
    <property type="component" value="Unassembled WGS sequence"/>
</dbReference>
<comment type="pathway">
    <text evidence="2">Lipid metabolism; sphingolipid metabolism.</text>
</comment>
<dbReference type="InterPro" id="IPR016439">
    <property type="entry name" value="Lag1/Lac1-like"/>
</dbReference>
<feature type="transmembrane region" description="Helical" evidence="13">
    <location>
        <begin position="186"/>
        <end position="205"/>
    </location>
</feature>
<dbReference type="SMART" id="SM00724">
    <property type="entry name" value="TLC"/>
    <property type="match status" value="1"/>
</dbReference>
<dbReference type="GO" id="GO:0050291">
    <property type="term" value="F:sphingosine N-acyltransferase activity"/>
    <property type="evidence" value="ECO:0007669"/>
    <property type="project" value="InterPro"/>
</dbReference>
<dbReference type="GO" id="GO:0046513">
    <property type="term" value="P:ceramide biosynthetic process"/>
    <property type="evidence" value="ECO:0007669"/>
    <property type="project" value="InterPro"/>
</dbReference>
<dbReference type="UniPathway" id="UPA00222"/>
<evidence type="ECO:0000256" key="8">
    <source>
        <dbReference type="ARBA" id="ARBA00022989"/>
    </source>
</evidence>
<evidence type="ECO:0000256" key="5">
    <source>
        <dbReference type="ARBA" id="ARBA00022679"/>
    </source>
</evidence>
<feature type="domain" description="Homeobox" evidence="14">
    <location>
        <begin position="83"/>
        <end position="126"/>
    </location>
</feature>
<keyword evidence="10 13" id="KW-0472">Membrane</keyword>
<dbReference type="Ensembl" id="ENSLCAT00010049063.1">
    <property type="protein sequence ID" value="ENSLCAP00010047882.1"/>
    <property type="gene ID" value="ENSLCAG00010022234.1"/>
</dbReference>
<evidence type="ECO:0000256" key="7">
    <source>
        <dbReference type="ARBA" id="ARBA00022824"/>
    </source>
</evidence>
<dbReference type="GO" id="GO:0005634">
    <property type="term" value="C:nucleus"/>
    <property type="evidence" value="ECO:0007669"/>
    <property type="project" value="UniProtKB-SubCell"/>
</dbReference>
<evidence type="ECO:0000256" key="6">
    <source>
        <dbReference type="ARBA" id="ARBA00022692"/>
    </source>
</evidence>
<dbReference type="CDD" id="cd00086">
    <property type="entry name" value="homeodomain"/>
    <property type="match status" value="1"/>
</dbReference>
<keyword evidence="9" id="KW-0443">Lipid metabolism</keyword>
<accession>A0A4W6F970</accession>
<reference evidence="15" key="2">
    <citation type="submission" date="2025-08" db="UniProtKB">
        <authorList>
            <consortium name="Ensembl"/>
        </authorList>
    </citation>
    <scope>IDENTIFICATION</scope>
</reference>
<dbReference type="PROSITE" id="PS50071">
    <property type="entry name" value="HOMEOBOX_2"/>
    <property type="match status" value="1"/>
</dbReference>
<keyword evidence="16" id="KW-1185">Reference proteome</keyword>
<proteinExistence type="predicted"/>
<keyword evidence="12" id="KW-0539">Nucleus</keyword>
<keyword evidence="5" id="KW-0808">Transferase</keyword>
<evidence type="ECO:0000313" key="15">
    <source>
        <dbReference type="Ensembl" id="ENSLCAP00010047882.1"/>
    </source>
</evidence>
<evidence type="ECO:0000256" key="2">
    <source>
        <dbReference type="ARBA" id="ARBA00004760"/>
    </source>
</evidence>
<reference evidence="16" key="1">
    <citation type="submission" date="2015-09" db="EMBL/GenBank/DDBJ databases">
        <authorList>
            <person name="Sai Rama Sridatta P."/>
        </authorList>
    </citation>
    <scope>NUCLEOTIDE SEQUENCE [LARGE SCALE GENOMIC DNA]</scope>
</reference>
<gene>
    <name evidence="15" type="primary">CERS2</name>
</gene>
<sequence>MSRLSELIWADWIWFPEGHGWADLKDHDDKVFPKTWDLWATIPIALCFLVIRQIFERTVAIPLASLLGVSDKQRVCAPPNPTLESYFCSTSKHPTQVLNLLSKQTGCSVRQVQRWFRRRRNQDRPSKLKKFREARYCSVGNNVSFSFSQPLLPSQYWYYVIELGFYVSLLFSVASDVKRKDFKEQIVHHVATILLISFSWLVNYIRAGTLIMLVHDASDYLMEVMTTSLSSPVQLTVCPLEEDTCKRSHSLFIPVSQNVQLRRLEENLQLHLHCVCCCFHHHPTRYPALLVKKSDLLSLILLTDDLTDSRISEQP</sequence>
<evidence type="ECO:0000256" key="9">
    <source>
        <dbReference type="ARBA" id="ARBA00023098"/>
    </source>
</evidence>
<keyword evidence="8 13" id="KW-1133">Transmembrane helix</keyword>
<organism evidence="15 16">
    <name type="scientific">Lates calcarifer</name>
    <name type="common">Barramundi</name>
    <name type="synonym">Holocentrus calcarifer</name>
    <dbReference type="NCBI Taxonomy" id="8187"/>
    <lineage>
        <taxon>Eukaryota</taxon>
        <taxon>Metazoa</taxon>
        <taxon>Chordata</taxon>
        <taxon>Craniata</taxon>
        <taxon>Vertebrata</taxon>
        <taxon>Euteleostomi</taxon>
        <taxon>Actinopterygii</taxon>
        <taxon>Neopterygii</taxon>
        <taxon>Teleostei</taxon>
        <taxon>Neoteleostei</taxon>
        <taxon>Acanthomorphata</taxon>
        <taxon>Carangaria</taxon>
        <taxon>Carangaria incertae sedis</taxon>
        <taxon>Centropomidae</taxon>
        <taxon>Lates</taxon>
    </lineage>
</organism>
<dbReference type="AlphaFoldDB" id="A0A4W6F970"/>
<comment type="subcellular location">
    <subcellularLocation>
        <location evidence="1">Endoplasmic reticulum membrane</location>
        <topology evidence="1">Multi-pass membrane protein</topology>
    </subcellularLocation>
    <subcellularLocation>
        <location evidence="12">Nucleus</location>
    </subcellularLocation>
</comment>
<dbReference type="Pfam" id="PF03798">
    <property type="entry name" value="TRAM_LAG1_CLN8"/>
    <property type="match status" value="1"/>
</dbReference>
<evidence type="ECO:0000259" key="14">
    <source>
        <dbReference type="PROSITE" id="PS50071"/>
    </source>
</evidence>
<keyword evidence="7" id="KW-0256">Endoplasmic reticulum</keyword>